<protein>
    <submittedName>
        <fullName evidence="1">Uncharacterized protein</fullName>
    </submittedName>
</protein>
<name>X1NFV6_9ZZZZ</name>
<organism evidence="1">
    <name type="scientific">marine sediment metagenome</name>
    <dbReference type="NCBI Taxonomy" id="412755"/>
    <lineage>
        <taxon>unclassified sequences</taxon>
        <taxon>metagenomes</taxon>
        <taxon>ecological metagenomes</taxon>
    </lineage>
</organism>
<dbReference type="AlphaFoldDB" id="X1NFV6"/>
<accession>X1NFV6</accession>
<reference evidence="1" key="1">
    <citation type="journal article" date="2014" name="Front. Microbiol.">
        <title>High frequency of phylogenetically diverse reductive dehalogenase-homologous genes in deep subseafloor sedimentary metagenomes.</title>
        <authorList>
            <person name="Kawai M."/>
            <person name="Futagami T."/>
            <person name="Toyoda A."/>
            <person name="Takaki Y."/>
            <person name="Nishi S."/>
            <person name="Hori S."/>
            <person name="Arai W."/>
            <person name="Tsubouchi T."/>
            <person name="Morono Y."/>
            <person name="Uchiyama I."/>
            <person name="Ito T."/>
            <person name="Fujiyama A."/>
            <person name="Inagaki F."/>
            <person name="Takami H."/>
        </authorList>
    </citation>
    <scope>NUCLEOTIDE SEQUENCE</scope>
    <source>
        <strain evidence="1">Expedition CK06-06</strain>
    </source>
</reference>
<gene>
    <name evidence="1" type="ORF">S06H3_09750</name>
</gene>
<proteinExistence type="predicted"/>
<sequence length="80" mass="8934">PPTHKFNPPYQPEGDFWPEEHGGMDEYLHVGTNIITAVSEGMKATWAMIYLVAVPACSLPENVRLALTSLPATLEVKLWR</sequence>
<dbReference type="EMBL" id="BARV01004364">
    <property type="protein sequence ID" value="GAI17544.1"/>
    <property type="molecule type" value="Genomic_DNA"/>
</dbReference>
<evidence type="ECO:0000313" key="1">
    <source>
        <dbReference type="EMBL" id="GAI17544.1"/>
    </source>
</evidence>
<feature type="non-terminal residue" evidence="1">
    <location>
        <position position="1"/>
    </location>
</feature>
<comment type="caution">
    <text evidence="1">The sequence shown here is derived from an EMBL/GenBank/DDBJ whole genome shotgun (WGS) entry which is preliminary data.</text>
</comment>